<keyword evidence="3" id="KW-1185">Reference proteome</keyword>
<evidence type="ECO:0000256" key="1">
    <source>
        <dbReference type="SAM" id="Phobius"/>
    </source>
</evidence>
<accession>A0A7G9G6E6</accession>
<evidence type="ECO:0000313" key="3">
    <source>
        <dbReference type="Proteomes" id="UP000515823"/>
    </source>
</evidence>
<dbReference type="RefSeq" id="WP_231062698.1">
    <property type="nucleotide sequence ID" value="NZ_CP060634.1"/>
</dbReference>
<reference evidence="2 3" key="1">
    <citation type="submission" date="2020-08" db="EMBL/GenBank/DDBJ databases">
        <authorList>
            <person name="Liu C."/>
            <person name="Sun Q."/>
        </authorList>
    </citation>
    <scope>NUCLEOTIDE SEQUENCE [LARGE SCALE GENOMIC DNA]</scope>
    <source>
        <strain evidence="2 3">NSJ-38</strain>
    </source>
</reference>
<feature type="transmembrane region" description="Helical" evidence="1">
    <location>
        <begin position="75"/>
        <end position="95"/>
    </location>
</feature>
<dbReference type="Proteomes" id="UP000515823">
    <property type="component" value="Chromosome"/>
</dbReference>
<evidence type="ECO:0000313" key="2">
    <source>
        <dbReference type="EMBL" id="QNM06378.1"/>
    </source>
</evidence>
<proteinExistence type="predicted"/>
<feature type="transmembrane region" description="Helical" evidence="1">
    <location>
        <begin position="6"/>
        <end position="24"/>
    </location>
</feature>
<dbReference type="KEGG" id="qdo:H9Q78_04370"/>
<dbReference type="AlphaFoldDB" id="A0A7G9G6E6"/>
<keyword evidence="1" id="KW-0812">Transmembrane</keyword>
<organism evidence="2 3">
    <name type="scientific">Qiania dongpingensis</name>
    <dbReference type="NCBI Taxonomy" id="2763669"/>
    <lineage>
        <taxon>Bacteria</taxon>
        <taxon>Bacillati</taxon>
        <taxon>Bacillota</taxon>
        <taxon>Clostridia</taxon>
        <taxon>Lachnospirales</taxon>
        <taxon>Lachnospiraceae</taxon>
        <taxon>Qiania</taxon>
    </lineage>
</organism>
<dbReference type="EMBL" id="CP060634">
    <property type="protein sequence ID" value="QNM06378.1"/>
    <property type="molecule type" value="Genomic_DNA"/>
</dbReference>
<protein>
    <submittedName>
        <fullName evidence="2">DUF3784 domain-containing protein</fullName>
    </submittedName>
</protein>
<sequence length="101" mass="11325">MSINSSFSFIIAVVFLFMGVQVRGGKMDFLGKNAQEQIKPEDKAAYCKEMSVPIFVLAVVEAIDGVLQTMVDFSGWSMLMLGAGLVVCFLWIYLIQRKYSR</sequence>
<keyword evidence="1" id="KW-1133">Transmembrane helix</keyword>
<name>A0A7G9G6E6_9FIRM</name>
<keyword evidence="1" id="KW-0472">Membrane</keyword>
<gene>
    <name evidence="2" type="ORF">H9Q78_04370</name>
</gene>